<comment type="subcellular location">
    <subcellularLocation>
        <location evidence="1">Membrane</location>
        <topology evidence="1">Multi-pass membrane protein</topology>
    </subcellularLocation>
</comment>
<evidence type="ECO:0000256" key="8">
    <source>
        <dbReference type="SAM" id="MobiDB-lite"/>
    </source>
</evidence>
<evidence type="ECO:0000256" key="6">
    <source>
        <dbReference type="ARBA" id="ARBA00023136"/>
    </source>
</evidence>
<organism evidence="11">
    <name type="scientific">Tetraselmis sp. GSL018</name>
    <dbReference type="NCBI Taxonomy" id="582737"/>
    <lineage>
        <taxon>Eukaryota</taxon>
        <taxon>Viridiplantae</taxon>
        <taxon>Chlorophyta</taxon>
        <taxon>core chlorophytes</taxon>
        <taxon>Chlorodendrophyceae</taxon>
        <taxon>Chlorodendrales</taxon>
        <taxon>Chlorodendraceae</taxon>
        <taxon>Tetraselmis</taxon>
    </lineage>
</organism>
<feature type="transmembrane region" description="Helical" evidence="9">
    <location>
        <begin position="297"/>
        <end position="326"/>
    </location>
</feature>
<evidence type="ECO:0000259" key="10">
    <source>
        <dbReference type="PROSITE" id="PS50850"/>
    </source>
</evidence>
<feature type="transmembrane region" description="Helical" evidence="9">
    <location>
        <begin position="176"/>
        <end position="199"/>
    </location>
</feature>
<sequence length="557" mass="58471">MDGNVESITTSPIHEAGAPGTPDGIQRPSSGPPSCRGAAHSHSWPSLAVLTCTFIASLNSALLGYATGVFGPAVEIIRDQMGLTTSQVGWAASSLAFTAIPGAITAGEVSDRYGRRMTLVAASVLFLTGALLMAFAQNYGVLLVGRLVTGLGVGTGLAIDPLYISEVSPPHLRGMLVSAAELSINFGIMAGSFMSWLLGEYVSDPDISWRLLLGLGAVAPTCIIVLSFTVLPETPRWLVEKGRPVDAEKVMQKLCRGDQAEVDATMADLHRALEDERAAGKSSWGDLILRPSPGSRLMLLVVVGAGAAQQASGVEAVVVFTPIILADKVGLSAEAVRSVYLALTAWKMVMVLLAAALLDRIAGRRPLMLLSCAGVALSHLATAVGFFLGSAAANVIGLAGFMTFFSVALGPVAWLLASEVLPTNVRAKGMMLACTANRLVAGMVMISFLQAEGQSDESGRAAAGFIGLGVLTTVSFFYVLALLPETKGRTLEEMGEYFERCAVKKAWWMDPLCCCWRATRAVRYDGGPEPCPEPGVVADRIELARNVSTSSSPKPAV</sequence>
<dbReference type="PRINTS" id="PR00171">
    <property type="entry name" value="SUGRTRNSPORT"/>
</dbReference>
<dbReference type="GO" id="GO:0016020">
    <property type="term" value="C:membrane"/>
    <property type="evidence" value="ECO:0007669"/>
    <property type="project" value="UniProtKB-SubCell"/>
</dbReference>
<dbReference type="Gene3D" id="1.20.1250.20">
    <property type="entry name" value="MFS general substrate transporter like domains"/>
    <property type="match status" value="1"/>
</dbReference>
<feature type="region of interest" description="Disordered" evidence="8">
    <location>
        <begin position="1"/>
        <end position="37"/>
    </location>
</feature>
<dbReference type="InterPro" id="IPR005828">
    <property type="entry name" value="MFS_sugar_transport-like"/>
</dbReference>
<dbReference type="InterPro" id="IPR050814">
    <property type="entry name" value="Myo-inositol_Transporter"/>
</dbReference>
<dbReference type="PROSITE" id="PS50850">
    <property type="entry name" value="MFS"/>
    <property type="match status" value="1"/>
</dbReference>
<evidence type="ECO:0000256" key="4">
    <source>
        <dbReference type="ARBA" id="ARBA00022692"/>
    </source>
</evidence>
<dbReference type="EMBL" id="GBEZ01026402">
    <property type="protein sequence ID" value="JAC60806.1"/>
    <property type="molecule type" value="Transcribed_RNA"/>
</dbReference>
<dbReference type="PANTHER" id="PTHR48020:SF49">
    <property type="entry name" value="SUGAR TRANSPORTER"/>
    <property type="match status" value="1"/>
</dbReference>
<evidence type="ECO:0000313" key="12">
    <source>
        <dbReference type="EMBL" id="JAC75268.1"/>
    </source>
</evidence>
<accession>A0A061QR09</accession>
<evidence type="ECO:0000256" key="2">
    <source>
        <dbReference type="ARBA" id="ARBA00010992"/>
    </source>
</evidence>
<feature type="transmembrane region" description="Helical" evidence="9">
    <location>
        <begin position="395"/>
        <end position="417"/>
    </location>
</feature>
<evidence type="ECO:0000313" key="11">
    <source>
        <dbReference type="EMBL" id="JAC60806.1"/>
    </source>
</evidence>
<feature type="domain" description="Major facilitator superfamily (MFS) profile" evidence="10">
    <location>
        <begin position="52"/>
        <end position="487"/>
    </location>
</feature>
<dbReference type="PROSITE" id="PS00216">
    <property type="entry name" value="SUGAR_TRANSPORT_1"/>
    <property type="match status" value="1"/>
</dbReference>
<protein>
    <submittedName>
        <fullName evidence="11">Polyol monosaccharide transporter 5 isoform 1</fullName>
    </submittedName>
</protein>
<dbReference type="InterPro" id="IPR036259">
    <property type="entry name" value="MFS_trans_sf"/>
</dbReference>
<dbReference type="InterPro" id="IPR020846">
    <property type="entry name" value="MFS_dom"/>
</dbReference>
<dbReference type="EMBL" id="GBEZ01010403">
    <property type="protein sequence ID" value="JAC75268.1"/>
    <property type="molecule type" value="Transcribed_RNA"/>
</dbReference>
<feature type="transmembrane region" description="Helical" evidence="9">
    <location>
        <begin position="119"/>
        <end position="137"/>
    </location>
</feature>
<feature type="transmembrane region" description="Helical" evidence="9">
    <location>
        <begin position="211"/>
        <end position="231"/>
    </location>
</feature>
<gene>
    <name evidence="12" type="ORF">TSPGSL018_23571</name>
    <name evidence="11" type="ORF">TSPGSL018_27971</name>
</gene>
<keyword evidence="4 9" id="KW-0812">Transmembrane</keyword>
<reference evidence="11" key="1">
    <citation type="submission" date="2014-05" db="EMBL/GenBank/DDBJ databases">
        <title>The transcriptome of the halophilic microalga Tetraselmis sp. GSL018 isolated from the Great Salt Lake, Utah.</title>
        <authorList>
            <person name="Jinkerson R.E."/>
            <person name="D'Adamo S."/>
            <person name="Posewitz M.C."/>
        </authorList>
    </citation>
    <scope>NUCLEOTIDE SEQUENCE</scope>
    <source>
        <strain evidence="11">GSL018</strain>
    </source>
</reference>
<dbReference type="AlphaFoldDB" id="A0A061QR09"/>
<evidence type="ECO:0000256" key="9">
    <source>
        <dbReference type="SAM" id="Phobius"/>
    </source>
</evidence>
<feature type="transmembrane region" description="Helical" evidence="9">
    <location>
        <begin position="143"/>
        <end position="164"/>
    </location>
</feature>
<evidence type="ECO:0000256" key="7">
    <source>
        <dbReference type="RuleBase" id="RU003346"/>
    </source>
</evidence>
<dbReference type="NCBIfam" id="TIGR00879">
    <property type="entry name" value="SP"/>
    <property type="match status" value="1"/>
</dbReference>
<feature type="transmembrane region" description="Helical" evidence="9">
    <location>
        <begin position="429"/>
        <end position="449"/>
    </location>
</feature>
<evidence type="ECO:0000256" key="1">
    <source>
        <dbReference type="ARBA" id="ARBA00004141"/>
    </source>
</evidence>
<keyword evidence="5 9" id="KW-1133">Transmembrane helix</keyword>
<evidence type="ECO:0000256" key="5">
    <source>
        <dbReference type="ARBA" id="ARBA00022989"/>
    </source>
</evidence>
<feature type="transmembrane region" description="Helical" evidence="9">
    <location>
        <begin position="461"/>
        <end position="483"/>
    </location>
</feature>
<dbReference type="PROSITE" id="PS00217">
    <property type="entry name" value="SUGAR_TRANSPORT_2"/>
    <property type="match status" value="1"/>
</dbReference>
<feature type="transmembrane region" description="Helical" evidence="9">
    <location>
        <begin position="47"/>
        <end position="68"/>
    </location>
</feature>
<keyword evidence="6 9" id="KW-0472">Membrane</keyword>
<evidence type="ECO:0000256" key="3">
    <source>
        <dbReference type="ARBA" id="ARBA00022448"/>
    </source>
</evidence>
<proteinExistence type="inferred from homology"/>
<dbReference type="SUPFAM" id="SSF103473">
    <property type="entry name" value="MFS general substrate transporter"/>
    <property type="match status" value="1"/>
</dbReference>
<dbReference type="InterPro" id="IPR003663">
    <property type="entry name" value="Sugar/inositol_transpt"/>
</dbReference>
<feature type="transmembrane region" description="Helical" evidence="9">
    <location>
        <begin position="367"/>
        <end position="389"/>
    </location>
</feature>
<keyword evidence="3 7" id="KW-0813">Transport</keyword>
<feature type="compositionally biased region" description="Polar residues" evidence="8">
    <location>
        <begin position="1"/>
        <end position="12"/>
    </location>
</feature>
<feature type="transmembrane region" description="Helical" evidence="9">
    <location>
        <begin position="88"/>
        <end position="107"/>
    </location>
</feature>
<name>A0A061QR09_9CHLO</name>
<dbReference type="GO" id="GO:0022857">
    <property type="term" value="F:transmembrane transporter activity"/>
    <property type="evidence" value="ECO:0007669"/>
    <property type="project" value="InterPro"/>
</dbReference>
<dbReference type="Pfam" id="PF00083">
    <property type="entry name" value="Sugar_tr"/>
    <property type="match status" value="1"/>
</dbReference>
<dbReference type="PANTHER" id="PTHR48020">
    <property type="entry name" value="PROTON MYO-INOSITOL COTRANSPORTER"/>
    <property type="match status" value="1"/>
</dbReference>
<feature type="transmembrane region" description="Helical" evidence="9">
    <location>
        <begin position="338"/>
        <end position="358"/>
    </location>
</feature>
<dbReference type="InterPro" id="IPR005829">
    <property type="entry name" value="Sugar_transporter_CS"/>
</dbReference>
<comment type="similarity">
    <text evidence="2 7">Belongs to the major facilitator superfamily. Sugar transporter (TC 2.A.1.1) family.</text>
</comment>